<sequence>EMEEHESTLYGKNLFLDMIERISKKFNISNCWICGGTEMTEMWPWEGVSLRVQDILKWMLMKKEILATRDRDGQWKLRARTIGEERLRRQG</sequence>
<accession>A0A7K7WXD0</accession>
<evidence type="ECO:0000313" key="2">
    <source>
        <dbReference type="Proteomes" id="UP000586926"/>
    </source>
</evidence>
<gene>
    <name evidence="1" type="primary">Erv31_0</name>
    <name evidence="1" type="ORF">MOHOCH_R14975</name>
</gene>
<comment type="caution">
    <text evidence="1">The sequence shown here is derived from an EMBL/GenBank/DDBJ whole genome shotgun (WGS) entry which is preliminary data.</text>
</comment>
<proteinExistence type="predicted"/>
<reference evidence="1 2" key="1">
    <citation type="submission" date="2019-09" db="EMBL/GenBank/DDBJ databases">
        <title>Bird 10,000 Genomes (B10K) Project - Family phase.</title>
        <authorList>
            <person name="Zhang G."/>
        </authorList>
    </citation>
    <scope>NUCLEOTIDE SEQUENCE [LARGE SCALE GENOMIC DNA]</scope>
    <source>
        <strain evidence="1">B10K-DU-030-22</strain>
        <tissue evidence="1">Blood</tissue>
    </source>
</reference>
<keyword evidence="2" id="KW-1185">Reference proteome</keyword>
<organism evidence="1 2">
    <name type="scientific">Mohoua ochrocephala</name>
    <dbReference type="NCBI Taxonomy" id="874463"/>
    <lineage>
        <taxon>Eukaryota</taxon>
        <taxon>Metazoa</taxon>
        <taxon>Chordata</taxon>
        <taxon>Craniata</taxon>
        <taxon>Vertebrata</taxon>
        <taxon>Euteleostomi</taxon>
        <taxon>Archelosauria</taxon>
        <taxon>Archosauria</taxon>
        <taxon>Dinosauria</taxon>
        <taxon>Saurischia</taxon>
        <taxon>Theropoda</taxon>
        <taxon>Coelurosauria</taxon>
        <taxon>Aves</taxon>
        <taxon>Neognathae</taxon>
        <taxon>Neoaves</taxon>
        <taxon>Telluraves</taxon>
        <taxon>Australaves</taxon>
        <taxon>Passeriformes</taxon>
        <taxon>Meliphagoidea</taxon>
        <taxon>Acanthizidae</taxon>
        <taxon>Mohoua</taxon>
    </lineage>
</organism>
<evidence type="ECO:0000313" key="1">
    <source>
        <dbReference type="EMBL" id="NXA57992.1"/>
    </source>
</evidence>
<dbReference type="EMBL" id="VZTA01000512">
    <property type="protein sequence ID" value="NXA57992.1"/>
    <property type="molecule type" value="Genomic_DNA"/>
</dbReference>
<feature type="non-terminal residue" evidence="1">
    <location>
        <position position="91"/>
    </location>
</feature>
<dbReference type="AlphaFoldDB" id="A0A7K7WXD0"/>
<feature type="non-terminal residue" evidence="1">
    <location>
        <position position="1"/>
    </location>
</feature>
<protein>
    <submittedName>
        <fullName evidence="1">ENR1 protein</fullName>
    </submittedName>
</protein>
<dbReference type="Proteomes" id="UP000586926">
    <property type="component" value="Unassembled WGS sequence"/>
</dbReference>
<name>A0A7K7WXD0_9PASS</name>